<name>A0ABN9PCT2_9DINO</name>
<feature type="transmembrane region" description="Helical" evidence="1">
    <location>
        <begin position="452"/>
        <end position="473"/>
    </location>
</feature>
<dbReference type="EMBL" id="CAUYUJ010000437">
    <property type="protein sequence ID" value="CAK0790511.1"/>
    <property type="molecule type" value="Genomic_DNA"/>
</dbReference>
<evidence type="ECO:0000313" key="2">
    <source>
        <dbReference type="EMBL" id="CAK0790511.1"/>
    </source>
</evidence>
<feature type="transmembrane region" description="Helical" evidence="1">
    <location>
        <begin position="421"/>
        <end position="446"/>
    </location>
</feature>
<evidence type="ECO:0000313" key="3">
    <source>
        <dbReference type="Proteomes" id="UP001189429"/>
    </source>
</evidence>
<keyword evidence="3" id="KW-1185">Reference proteome</keyword>
<evidence type="ECO:0000256" key="1">
    <source>
        <dbReference type="SAM" id="Phobius"/>
    </source>
</evidence>
<reference evidence="2" key="1">
    <citation type="submission" date="2023-10" db="EMBL/GenBank/DDBJ databases">
        <authorList>
            <person name="Chen Y."/>
            <person name="Shah S."/>
            <person name="Dougan E. K."/>
            <person name="Thang M."/>
            <person name="Chan C."/>
        </authorList>
    </citation>
    <scope>NUCLEOTIDE SEQUENCE [LARGE SCALE GENOMIC DNA]</scope>
</reference>
<gene>
    <name evidence="2" type="ORF">PCOR1329_LOCUS1769</name>
</gene>
<comment type="caution">
    <text evidence="2">The sequence shown here is derived from an EMBL/GenBank/DDBJ whole genome shotgun (WGS) entry which is preliminary data.</text>
</comment>
<keyword evidence="1" id="KW-0812">Transmembrane</keyword>
<dbReference type="Proteomes" id="UP001189429">
    <property type="component" value="Unassembled WGS sequence"/>
</dbReference>
<keyword evidence="1" id="KW-1133">Transmembrane helix</keyword>
<protein>
    <submittedName>
        <fullName evidence="2">Uncharacterized protein</fullName>
    </submittedName>
</protein>
<proteinExistence type="predicted"/>
<feature type="transmembrane region" description="Helical" evidence="1">
    <location>
        <begin position="362"/>
        <end position="383"/>
    </location>
</feature>
<accession>A0ABN9PCT2</accession>
<sequence length="504" mass="53329">MLPRLHRRERKSVFRWGPRRQPASVSSETSETAAGARALAGGLAAGCRPGRREPPAAQVAFRSADLAERAAVALSGESRRLVEALRLGAAAALGSADCARLALASRPFLATAEASVAERVCSALEGGCLLQDAPAPRERPLLALSHLESMAHAPLLFGAARELLDLCSGCAGCREGSAEAPGDADEARGGAVLLEVSGDEDGLCDAVVGLCFPEAAASEERRSSAVARVAELLFRFRPPEERWSALLLDAMLLRLPGEEVAAGAEAGPPKPSPGGSLETLLLGVGQLRPVTRVARRASTSLGAAAAAALCCQASVACPINCRCDYGMSGILLGIFVILAAGVFTFFPVFLNWFAWEWYIDLCWLWFCLGVVILTFACVCECCVGAPDAKARKPEADVEDGAVNASVACPINCHCDYGMSGILLGIFVILAAGVFTFLPVFLNWFAWEWYIDLCWLWFCLGVVILTFGCVYECCVGAPDAKARKPEADVEDGAVNALALYIMINN</sequence>
<feature type="transmembrane region" description="Helical" evidence="1">
    <location>
        <begin position="330"/>
        <end position="350"/>
    </location>
</feature>
<organism evidence="2 3">
    <name type="scientific">Prorocentrum cordatum</name>
    <dbReference type="NCBI Taxonomy" id="2364126"/>
    <lineage>
        <taxon>Eukaryota</taxon>
        <taxon>Sar</taxon>
        <taxon>Alveolata</taxon>
        <taxon>Dinophyceae</taxon>
        <taxon>Prorocentrales</taxon>
        <taxon>Prorocentraceae</taxon>
        <taxon>Prorocentrum</taxon>
    </lineage>
</organism>
<keyword evidence="1" id="KW-0472">Membrane</keyword>